<reference evidence="2 3" key="1">
    <citation type="journal article" date="2021" name="BMC Genomics">
        <title>Datura genome reveals duplications of psychoactive alkaloid biosynthetic genes and high mutation rate following tissue culture.</title>
        <authorList>
            <person name="Rajewski A."/>
            <person name="Carter-House D."/>
            <person name="Stajich J."/>
            <person name="Litt A."/>
        </authorList>
    </citation>
    <scope>NUCLEOTIDE SEQUENCE [LARGE SCALE GENOMIC DNA]</scope>
    <source>
        <strain evidence="2">AR-01</strain>
    </source>
</reference>
<comment type="caution">
    <text evidence="2">The sequence shown here is derived from an EMBL/GenBank/DDBJ whole genome shotgun (WGS) entry which is preliminary data.</text>
</comment>
<feature type="region of interest" description="Disordered" evidence="1">
    <location>
        <begin position="1"/>
        <end position="104"/>
    </location>
</feature>
<feature type="compositionally biased region" description="Basic and acidic residues" evidence="1">
    <location>
        <begin position="1"/>
        <end position="31"/>
    </location>
</feature>
<gene>
    <name evidence="2" type="ORF">HAX54_033426</name>
</gene>
<dbReference type="EMBL" id="JACEIK010004274">
    <property type="protein sequence ID" value="MCD9644901.1"/>
    <property type="molecule type" value="Genomic_DNA"/>
</dbReference>
<evidence type="ECO:0000313" key="2">
    <source>
        <dbReference type="EMBL" id="MCD9644901.1"/>
    </source>
</evidence>
<name>A0ABS8VDP5_DATST</name>
<dbReference type="Proteomes" id="UP000823775">
    <property type="component" value="Unassembled WGS sequence"/>
</dbReference>
<feature type="compositionally biased region" description="Basic and acidic residues" evidence="1">
    <location>
        <begin position="48"/>
        <end position="87"/>
    </location>
</feature>
<feature type="region of interest" description="Disordered" evidence="1">
    <location>
        <begin position="121"/>
        <end position="154"/>
    </location>
</feature>
<organism evidence="2 3">
    <name type="scientific">Datura stramonium</name>
    <name type="common">Jimsonweed</name>
    <name type="synonym">Common thornapple</name>
    <dbReference type="NCBI Taxonomy" id="4076"/>
    <lineage>
        <taxon>Eukaryota</taxon>
        <taxon>Viridiplantae</taxon>
        <taxon>Streptophyta</taxon>
        <taxon>Embryophyta</taxon>
        <taxon>Tracheophyta</taxon>
        <taxon>Spermatophyta</taxon>
        <taxon>Magnoliopsida</taxon>
        <taxon>eudicotyledons</taxon>
        <taxon>Gunneridae</taxon>
        <taxon>Pentapetalae</taxon>
        <taxon>asterids</taxon>
        <taxon>lamiids</taxon>
        <taxon>Solanales</taxon>
        <taxon>Solanaceae</taxon>
        <taxon>Solanoideae</taxon>
        <taxon>Datureae</taxon>
        <taxon>Datura</taxon>
    </lineage>
</organism>
<feature type="compositionally biased region" description="Polar residues" evidence="1">
    <location>
        <begin position="121"/>
        <end position="141"/>
    </location>
</feature>
<proteinExistence type="predicted"/>
<sequence>MAMEKEKDGRKMEVGESTSTKREENNPREIEKNEEDGSWQQGKKKSKCSKEEEEVRKYQYHVNKERVEELEKAQDSENVNKRDHNNINKDLNASNTSSSSLPSYIKNHSGIQLIVQLEASSGTGERKQNVSPSQYSQQNEILNIPPDDPEDVHH</sequence>
<evidence type="ECO:0000313" key="3">
    <source>
        <dbReference type="Proteomes" id="UP000823775"/>
    </source>
</evidence>
<accession>A0ABS8VDP5</accession>
<feature type="compositionally biased region" description="Low complexity" evidence="1">
    <location>
        <begin position="94"/>
        <end position="103"/>
    </location>
</feature>
<evidence type="ECO:0000256" key="1">
    <source>
        <dbReference type="SAM" id="MobiDB-lite"/>
    </source>
</evidence>
<keyword evidence="3" id="KW-1185">Reference proteome</keyword>
<protein>
    <submittedName>
        <fullName evidence="2">Uncharacterized protein</fullName>
    </submittedName>
</protein>